<keyword evidence="11" id="KW-1185">Reference proteome</keyword>
<keyword evidence="6 7" id="KW-0788">Thiol protease</keyword>
<dbReference type="AlphaFoldDB" id="A0A8J2K5B0"/>
<dbReference type="CDD" id="cd02657">
    <property type="entry name" value="Peptidase_C19A"/>
    <property type="match status" value="1"/>
</dbReference>
<evidence type="ECO:0000256" key="1">
    <source>
        <dbReference type="ARBA" id="ARBA00000707"/>
    </source>
</evidence>
<dbReference type="InterPro" id="IPR001394">
    <property type="entry name" value="Peptidase_C19_UCH"/>
</dbReference>
<dbReference type="GO" id="GO:0061136">
    <property type="term" value="P:regulation of proteasomal protein catabolic process"/>
    <property type="evidence" value="ECO:0007669"/>
    <property type="project" value="TreeGrafter"/>
</dbReference>
<dbReference type="GO" id="GO:0004843">
    <property type="term" value="F:cysteine-type deubiquitinase activity"/>
    <property type="evidence" value="ECO:0007669"/>
    <property type="project" value="UniProtKB-UniRule"/>
</dbReference>
<evidence type="ECO:0000313" key="11">
    <source>
        <dbReference type="Proteomes" id="UP000708208"/>
    </source>
</evidence>
<dbReference type="OrthoDB" id="333239at2759"/>
<dbReference type="GO" id="GO:0070628">
    <property type="term" value="F:proteasome binding"/>
    <property type="evidence" value="ECO:0007669"/>
    <property type="project" value="TreeGrafter"/>
</dbReference>
<evidence type="ECO:0000256" key="4">
    <source>
        <dbReference type="ARBA" id="ARBA00022786"/>
    </source>
</evidence>
<name>A0A8J2K5B0_9HEXA</name>
<comment type="caution">
    <text evidence="10">The sequence shown here is derived from an EMBL/GenBank/DDBJ whole genome shotgun (WGS) entry which is preliminary data.</text>
</comment>
<dbReference type="PROSITE" id="PS00973">
    <property type="entry name" value="USP_2"/>
    <property type="match status" value="1"/>
</dbReference>
<dbReference type="EMBL" id="CAJVCH010219215">
    <property type="protein sequence ID" value="CAG7731759.1"/>
    <property type="molecule type" value="Genomic_DNA"/>
</dbReference>
<dbReference type="InterPro" id="IPR028889">
    <property type="entry name" value="USP"/>
</dbReference>
<dbReference type="InterPro" id="IPR044635">
    <property type="entry name" value="UBP14-like"/>
</dbReference>
<organism evidence="10 11">
    <name type="scientific">Allacma fusca</name>
    <dbReference type="NCBI Taxonomy" id="39272"/>
    <lineage>
        <taxon>Eukaryota</taxon>
        <taxon>Metazoa</taxon>
        <taxon>Ecdysozoa</taxon>
        <taxon>Arthropoda</taxon>
        <taxon>Hexapoda</taxon>
        <taxon>Collembola</taxon>
        <taxon>Symphypleona</taxon>
        <taxon>Sminthuridae</taxon>
        <taxon>Allacma</taxon>
    </lineage>
</organism>
<evidence type="ECO:0000256" key="6">
    <source>
        <dbReference type="ARBA" id="ARBA00022807"/>
    </source>
</evidence>
<keyword evidence="4 7" id="KW-0833">Ubl conjugation pathway</keyword>
<comment type="catalytic activity">
    <reaction evidence="1 7">
        <text>Thiol-dependent hydrolysis of ester, thioester, amide, peptide and isopeptide bonds formed by the C-terminal Gly of ubiquitin (a 76-residue protein attached to proteins as an intracellular targeting signal).</text>
        <dbReference type="EC" id="3.4.19.12"/>
    </reaction>
</comment>
<dbReference type="PANTHER" id="PTHR43982:SF1">
    <property type="entry name" value="UBIQUITIN CARBOXYL-TERMINAL HYDROLASE 14"/>
    <property type="match status" value="1"/>
</dbReference>
<gene>
    <name evidence="10" type="ORF">AFUS01_LOCUS20330</name>
</gene>
<evidence type="ECO:0000259" key="9">
    <source>
        <dbReference type="PROSITE" id="PS50235"/>
    </source>
</evidence>
<dbReference type="Proteomes" id="UP000708208">
    <property type="component" value="Unassembled WGS sequence"/>
</dbReference>
<evidence type="ECO:0000256" key="3">
    <source>
        <dbReference type="ARBA" id="ARBA00022670"/>
    </source>
</evidence>
<evidence type="ECO:0000259" key="8">
    <source>
        <dbReference type="PROSITE" id="PS50053"/>
    </source>
</evidence>
<reference evidence="10" key="1">
    <citation type="submission" date="2021-06" db="EMBL/GenBank/DDBJ databases">
        <authorList>
            <person name="Hodson N. C."/>
            <person name="Mongue J. A."/>
            <person name="Jaron S. K."/>
        </authorList>
    </citation>
    <scope>NUCLEOTIDE SEQUENCE</scope>
</reference>
<dbReference type="GO" id="GO:0043161">
    <property type="term" value="P:proteasome-mediated ubiquitin-dependent protein catabolic process"/>
    <property type="evidence" value="ECO:0007669"/>
    <property type="project" value="InterPro"/>
</dbReference>
<dbReference type="PROSITE" id="PS50235">
    <property type="entry name" value="USP_3"/>
    <property type="match status" value="1"/>
</dbReference>
<protein>
    <recommendedName>
        <fullName evidence="7">Ubiquitin carboxyl-terminal hydrolase</fullName>
        <ecNumber evidence="7">3.4.19.12</ecNumber>
    </recommendedName>
</protein>
<sequence>MPSFNVTVKWGRETFQEVVCNTDEDPTLFKAQLFTLTGVAPARQKVMVRGKTLSDNSWDNFPIKAGMVVLLMGSKEEDFVVEPVEKVKFMEDMNDSELAKALELPVGLANLGNTCYMNATIQCLKTVPPLTQSLKKFQGNVGNPDSSVAVTAALRDLYNVMDRGVALPPAILLQTMHTAFPRFAERGENGVFIQQDANECWIEVMRMLQHKLPAEGNKDFTSAIDEYFGGRLDVEWKCDESESEEVQRTNENFLQLSCFITADVKYMHSGLREKLVEKVTKHSPVLNSDAVYTKSSKISRLPAFLTIQMIRFFFKEKSSTNVKILKDVKFPMELDDKAANEKVANKDKDPLKDKNKKTQNSVAYSFADDVGSNNSGFYELQAVLTHKGRSSSSGHYLAWVRYKEDVWLKCDDDDVTPVTEDEIMKLSGGGDWHCAYVFLYGPKVLQLPEGETMEPVTCKDPVPMETGDAVVE</sequence>
<dbReference type="SMART" id="SM00213">
    <property type="entry name" value="UBQ"/>
    <property type="match status" value="1"/>
</dbReference>
<accession>A0A8J2K5B0</accession>
<dbReference type="PROSITE" id="PS50053">
    <property type="entry name" value="UBIQUITIN_2"/>
    <property type="match status" value="1"/>
</dbReference>
<feature type="domain" description="Ubiquitin-like" evidence="8">
    <location>
        <begin position="4"/>
        <end position="78"/>
    </location>
</feature>
<proteinExistence type="inferred from homology"/>
<feature type="domain" description="USP" evidence="9">
    <location>
        <begin position="106"/>
        <end position="443"/>
    </location>
</feature>
<evidence type="ECO:0000256" key="5">
    <source>
        <dbReference type="ARBA" id="ARBA00022801"/>
    </source>
</evidence>
<dbReference type="CDD" id="cd16104">
    <property type="entry name" value="Ubl_USP14_like"/>
    <property type="match status" value="1"/>
</dbReference>
<dbReference type="EC" id="3.4.19.12" evidence="7"/>
<dbReference type="GO" id="GO:0016579">
    <property type="term" value="P:protein deubiquitination"/>
    <property type="evidence" value="ECO:0007669"/>
    <property type="project" value="InterPro"/>
</dbReference>
<dbReference type="Pfam" id="PF00443">
    <property type="entry name" value="UCH"/>
    <property type="match status" value="1"/>
</dbReference>
<comment type="similarity">
    <text evidence="2">Belongs to the peptidase C19 family. USP14/UBP6 subfamily.</text>
</comment>
<dbReference type="InterPro" id="IPR018200">
    <property type="entry name" value="USP_CS"/>
</dbReference>
<dbReference type="PROSITE" id="PS00972">
    <property type="entry name" value="USP_1"/>
    <property type="match status" value="1"/>
</dbReference>
<dbReference type="InterPro" id="IPR000626">
    <property type="entry name" value="Ubiquitin-like_dom"/>
</dbReference>
<evidence type="ECO:0000256" key="2">
    <source>
        <dbReference type="ARBA" id="ARBA00008739"/>
    </source>
</evidence>
<keyword evidence="5 7" id="KW-0378">Hydrolase</keyword>
<evidence type="ECO:0000313" key="10">
    <source>
        <dbReference type="EMBL" id="CAG7731759.1"/>
    </source>
</evidence>
<keyword evidence="3 7" id="KW-0645">Protease</keyword>
<dbReference type="PANTHER" id="PTHR43982">
    <property type="entry name" value="UBIQUITIN CARBOXYL-TERMINAL HYDROLASE"/>
    <property type="match status" value="1"/>
</dbReference>
<evidence type="ECO:0000256" key="7">
    <source>
        <dbReference type="RuleBase" id="RU366025"/>
    </source>
</evidence>